<sequence length="165" mass="18160">MVDLALLTGLAGGLKTAVDIGKTIKEINDLTVIRSKVIEMQDIILGAQSSAMAAQTQLFELIQENSELKAKVAAVDDWKATAARYQLRDYGEGTFAYELKEDAANGEPPHKLCPVCFENGKRSLLQFHGKTASKQHLYKCLSCGGDFYLGTIAEINWPSRPNRRV</sequence>
<protein>
    <submittedName>
        <fullName evidence="1">Uncharacterized protein</fullName>
    </submittedName>
</protein>
<evidence type="ECO:0000313" key="1">
    <source>
        <dbReference type="EMBL" id="MDQ0419909.1"/>
    </source>
</evidence>
<dbReference type="Proteomes" id="UP001238496">
    <property type="component" value="Unassembled WGS sequence"/>
</dbReference>
<reference evidence="1 2" key="1">
    <citation type="submission" date="2023-07" db="EMBL/GenBank/DDBJ databases">
        <title>Genomic Encyclopedia of Type Strains, Phase IV (KMG-IV): sequencing the most valuable type-strain genomes for metagenomic binning, comparative biology and taxonomic classification.</title>
        <authorList>
            <person name="Goeker M."/>
        </authorList>
    </citation>
    <scope>NUCLEOTIDE SEQUENCE [LARGE SCALE GENOMIC DNA]</scope>
    <source>
        <strain evidence="1 2">DSM 1111</strain>
    </source>
</reference>
<accession>A0ABU0G3J7</accession>
<dbReference type="EMBL" id="JAUSUW010000002">
    <property type="protein sequence ID" value="MDQ0419909.1"/>
    <property type="molecule type" value="Genomic_DNA"/>
</dbReference>
<comment type="caution">
    <text evidence="1">The sequence shown here is derived from an EMBL/GenBank/DDBJ whole genome shotgun (WGS) entry which is preliminary data.</text>
</comment>
<proteinExistence type="predicted"/>
<organism evidence="1 2">
    <name type="scientific">Peteryoungia aggregata LMG 23059</name>
    <dbReference type="NCBI Taxonomy" id="1368425"/>
    <lineage>
        <taxon>Bacteria</taxon>
        <taxon>Pseudomonadati</taxon>
        <taxon>Pseudomonadota</taxon>
        <taxon>Alphaproteobacteria</taxon>
        <taxon>Hyphomicrobiales</taxon>
        <taxon>Rhizobiaceae</taxon>
        <taxon>Peteryoungia</taxon>
    </lineage>
</organism>
<name>A0ABU0G3J7_9HYPH</name>
<dbReference type="RefSeq" id="WP_307369882.1">
    <property type="nucleotide sequence ID" value="NZ_JAUSUW010000002.1"/>
</dbReference>
<gene>
    <name evidence="1" type="ORF">J2045_000922</name>
</gene>
<keyword evidence="2" id="KW-1185">Reference proteome</keyword>
<evidence type="ECO:0000313" key="2">
    <source>
        <dbReference type="Proteomes" id="UP001238496"/>
    </source>
</evidence>